<evidence type="ECO:0000313" key="2">
    <source>
        <dbReference type="EMBL" id="ABT15118.1"/>
    </source>
</evidence>
<feature type="transmembrane region" description="Helical" evidence="1">
    <location>
        <begin position="6"/>
        <end position="25"/>
    </location>
</feature>
<organism evidence="2 3">
    <name type="scientific">Paramecium bursaria Chlorella virus NY2A</name>
    <name type="common">PBCV-NY2A</name>
    <dbReference type="NCBI Taxonomy" id="46021"/>
    <lineage>
        <taxon>Viruses</taxon>
        <taxon>Varidnaviria</taxon>
        <taxon>Bamfordvirae</taxon>
        <taxon>Nucleocytoviricota</taxon>
        <taxon>Megaviricetes</taxon>
        <taxon>Algavirales</taxon>
        <taxon>Phycodnaviridae</taxon>
        <taxon>Chlorovirus</taxon>
        <taxon>Chlorovirus americanus</taxon>
    </lineage>
</organism>
<evidence type="ECO:0000313" key="3">
    <source>
        <dbReference type="Proteomes" id="UP000202419"/>
    </source>
</evidence>
<protein>
    <submittedName>
        <fullName evidence="2">Uncharacterized protein B719L</fullName>
    </submittedName>
</protein>
<keyword evidence="3" id="KW-1185">Reference proteome</keyword>
<reference evidence="2 3" key="1">
    <citation type="journal article" date="2007" name="Virology">
        <title>Sequence and annotation of the 369-kb NY-2A and the 345-kb AR158 viruses that infect Chlorella NC64A.</title>
        <authorList>
            <person name="Fitzgerald L.A."/>
            <person name="Graves M.V."/>
            <person name="Li X."/>
            <person name="Feldblyum T."/>
            <person name="Nierman W.C."/>
            <person name="Van Etten J.L."/>
        </authorList>
    </citation>
    <scope>NUCLEOTIDE SEQUENCE [LARGE SCALE GENOMIC DNA]</scope>
    <source>
        <strain evidence="2 3">NY-2A</strain>
    </source>
</reference>
<proteinExistence type="predicted"/>
<keyword evidence="1" id="KW-0812">Transmembrane</keyword>
<gene>
    <name evidence="2" type="primary">B719L</name>
    <name evidence="2" type="ORF">NY2A_B719L</name>
</gene>
<sequence>MLLGMHIILILLLVAIVAAAAFYFMKKRKEKFIMKLYRPTPVVSPPASTWDPADILTAVLPSKTGPKLVVEKGDYRRFNRI</sequence>
<dbReference type="GeneID" id="5658919"/>
<keyword evidence="1" id="KW-0472">Membrane</keyword>
<dbReference type="Proteomes" id="UP000202419">
    <property type="component" value="Segment"/>
</dbReference>
<organismHost>
    <name type="scientific">Chlorella</name>
    <dbReference type="NCBI Taxonomy" id="3071"/>
</organismHost>
<accession>A7IXP4</accession>
<dbReference type="KEGG" id="vg:5658919"/>
<name>A7IXP4_PBCVN</name>
<keyword evidence="1" id="KW-1133">Transmembrane helix</keyword>
<dbReference type="EMBL" id="DQ491002">
    <property type="protein sequence ID" value="ABT15118.1"/>
    <property type="molecule type" value="Genomic_DNA"/>
</dbReference>
<dbReference type="OrthoDB" id="27929at10239"/>
<dbReference type="RefSeq" id="YP_001497915.1">
    <property type="nucleotide sequence ID" value="NC_009898.1"/>
</dbReference>
<evidence type="ECO:0000256" key="1">
    <source>
        <dbReference type="SAM" id="Phobius"/>
    </source>
</evidence>